<keyword evidence="4 6" id="KW-1133">Transmembrane helix</keyword>
<protein>
    <submittedName>
        <fullName evidence="8">Tetratricopeptide repeat protein</fullName>
    </submittedName>
</protein>
<organism evidence="8 9">
    <name type="scientific">Mucilaginibacter gynuensis</name>
    <dbReference type="NCBI Taxonomy" id="1302236"/>
    <lineage>
        <taxon>Bacteria</taxon>
        <taxon>Pseudomonadati</taxon>
        <taxon>Bacteroidota</taxon>
        <taxon>Sphingobacteriia</taxon>
        <taxon>Sphingobacteriales</taxon>
        <taxon>Sphingobacteriaceae</taxon>
        <taxon>Mucilaginibacter</taxon>
    </lineage>
</organism>
<evidence type="ECO:0000313" key="9">
    <source>
        <dbReference type="Proteomes" id="UP001500582"/>
    </source>
</evidence>
<evidence type="ECO:0000256" key="6">
    <source>
        <dbReference type="SAM" id="Phobius"/>
    </source>
</evidence>
<gene>
    <name evidence="8" type="ORF">GCM10023149_49470</name>
</gene>
<dbReference type="InterPro" id="IPR014562">
    <property type="entry name" value="UCP030959_TPR_rpt-cont"/>
</dbReference>
<dbReference type="SUPFAM" id="SSF48452">
    <property type="entry name" value="TPR-like"/>
    <property type="match status" value="1"/>
</dbReference>
<feature type="domain" description="Cardiolipin synthase N-terminal" evidence="7">
    <location>
        <begin position="17"/>
        <end position="49"/>
    </location>
</feature>
<evidence type="ECO:0000259" key="7">
    <source>
        <dbReference type="Pfam" id="PF13396"/>
    </source>
</evidence>
<comment type="subcellular location">
    <subcellularLocation>
        <location evidence="1">Cell membrane</location>
        <topology evidence="1">Multi-pass membrane protein</topology>
    </subcellularLocation>
</comment>
<reference evidence="9" key="1">
    <citation type="journal article" date="2019" name="Int. J. Syst. Evol. Microbiol.">
        <title>The Global Catalogue of Microorganisms (GCM) 10K type strain sequencing project: providing services to taxonomists for standard genome sequencing and annotation.</title>
        <authorList>
            <consortium name="The Broad Institute Genomics Platform"/>
            <consortium name="The Broad Institute Genome Sequencing Center for Infectious Disease"/>
            <person name="Wu L."/>
            <person name="Ma J."/>
        </authorList>
    </citation>
    <scope>NUCLEOTIDE SEQUENCE [LARGE SCALE GENOMIC DNA]</scope>
    <source>
        <strain evidence="9">JCM 17705</strain>
    </source>
</reference>
<dbReference type="InterPro" id="IPR027379">
    <property type="entry name" value="CLS_N"/>
</dbReference>
<dbReference type="PIRSF" id="PIRSF030959">
    <property type="entry name" value="UCP030959"/>
    <property type="match status" value="1"/>
</dbReference>
<evidence type="ECO:0000256" key="1">
    <source>
        <dbReference type="ARBA" id="ARBA00004651"/>
    </source>
</evidence>
<dbReference type="Pfam" id="PF13396">
    <property type="entry name" value="PLDc_N"/>
    <property type="match status" value="1"/>
</dbReference>
<dbReference type="Proteomes" id="UP001500582">
    <property type="component" value="Unassembled WGS sequence"/>
</dbReference>
<dbReference type="EMBL" id="BAABFT010000022">
    <property type="protein sequence ID" value="GAA4339038.1"/>
    <property type="molecule type" value="Genomic_DNA"/>
</dbReference>
<comment type="caution">
    <text evidence="8">The sequence shown here is derived from an EMBL/GenBank/DDBJ whole genome shotgun (WGS) entry which is preliminary data.</text>
</comment>
<accession>A0ABP8HGL7</accession>
<evidence type="ECO:0000256" key="2">
    <source>
        <dbReference type="ARBA" id="ARBA00022475"/>
    </source>
</evidence>
<evidence type="ECO:0000313" key="8">
    <source>
        <dbReference type="EMBL" id="GAA4339038.1"/>
    </source>
</evidence>
<feature type="transmembrane region" description="Helical" evidence="6">
    <location>
        <begin position="31"/>
        <end position="49"/>
    </location>
</feature>
<dbReference type="Gene3D" id="1.25.40.10">
    <property type="entry name" value="Tetratricopeptide repeat domain"/>
    <property type="match status" value="1"/>
</dbReference>
<dbReference type="RefSeq" id="WP_345213900.1">
    <property type="nucleotide sequence ID" value="NZ_BAABFT010000022.1"/>
</dbReference>
<proteinExistence type="predicted"/>
<keyword evidence="5 6" id="KW-0472">Membrane</keyword>
<name>A0ABP8HGL7_9SPHI</name>
<evidence type="ECO:0000256" key="3">
    <source>
        <dbReference type="ARBA" id="ARBA00022692"/>
    </source>
</evidence>
<keyword evidence="3 6" id="KW-0812">Transmembrane</keyword>
<sequence length="248" mass="28453">MFFEQGYYYYIIIGLQAICAFHSYKRGTQSKWIWIIVFLPVVGCLVYIFNEMLPSRRVSAPKVNVGEILNPGSKIKKLEDNLKFTDTFANKIQLADAYLAAKQTEKAIAIYEGSLTGAFADNEHVLSQLMVAYSEQERYPEVIQLAAKIRGSSKFPQSRAHILYAIALEHTGDVATAEKEFRAMKGRYSNFEQRYQYGLFLIRNEREEDAADVFIEILNEVPHLSAVEKKSGRVWFNKVKEELKRITA</sequence>
<evidence type="ECO:0000256" key="5">
    <source>
        <dbReference type="ARBA" id="ARBA00023136"/>
    </source>
</evidence>
<dbReference type="InterPro" id="IPR011990">
    <property type="entry name" value="TPR-like_helical_dom_sf"/>
</dbReference>
<keyword evidence="9" id="KW-1185">Reference proteome</keyword>
<keyword evidence="2" id="KW-1003">Cell membrane</keyword>
<evidence type="ECO:0000256" key="4">
    <source>
        <dbReference type="ARBA" id="ARBA00022989"/>
    </source>
</evidence>
<feature type="transmembrane region" description="Helical" evidence="6">
    <location>
        <begin position="6"/>
        <end position="24"/>
    </location>
</feature>